<dbReference type="AlphaFoldDB" id="A0A232ERD3"/>
<proteinExistence type="predicted"/>
<dbReference type="EMBL" id="NNAY01002620">
    <property type="protein sequence ID" value="OXU20924.1"/>
    <property type="molecule type" value="Genomic_DNA"/>
</dbReference>
<keyword evidence="2" id="KW-1185">Reference proteome</keyword>
<name>A0A232ERD3_9HYME</name>
<organism evidence="1 2">
    <name type="scientific">Trichomalopsis sarcophagae</name>
    <dbReference type="NCBI Taxonomy" id="543379"/>
    <lineage>
        <taxon>Eukaryota</taxon>
        <taxon>Metazoa</taxon>
        <taxon>Ecdysozoa</taxon>
        <taxon>Arthropoda</taxon>
        <taxon>Hexapoda</taxon>
        <taxon>Insecta</taxon>
        <taxon>Pterygota</taxon>
        <taxon>Neoptera</taxon>
        <taxon>Endopterygota</taxon>
        <taxon>Hymenoptera</taxon>
        <taxon>Apocrita</taxon>
        <taxon>Proctotrupomorpha</taxon>
        <taxon>Chalcidoidea</taxon>
        <taxon>Pteromalidae</taxon>
        <taxon>Pteromalinae</taxon>
        <taxon>Trichomalopsis</taxon>
    </lineage>
</organism>
<comment type="caution">
    <text evidence="1">The sequence shown here is derived from an EMBL/GenBank/DDBJ whole genome shotgun (WGS) entry which is preliminary data.</text>
</comment>
<protein>
    <submittedName>
        <fullName evidence="1">Uncharacterized protein</fullName>
    </submittedName>
</protein>
<evidence type="ECO:0000313" key="2">
    <source>
        <dbReference type="Proteomes" id="UP000215335"/>
    </source>
</evidence>
<dbReference type="Proteomes" id="UP000215335">
    <property type="component" value="Unassembled WGS sequence"/>
</dbReference>
<gene>
    <name evidence="1" type="ORF">TSAR_002917</name>
</gene>
<sequence length="27" mass="3215">MRCFKLLFRISIVKKLIHIGGQTRLRS</sequence>
<evidence type="ECO:0000313" key="1">
    <source>
        <dbReference type="EMBL" id="OXU20924.1"/>
    </source>
</evidence>
<reference evidence="1 2" key="1">
    <citation type="journal article" date="2017" name="Curr. Biol.">
        <title>The Evolution of Venom by Co-option of Single-Copy Genes.</title>
        <authorList>
            <person name="Martinson E.O."/>
            <person name="Mrinalini"/>
            <person name="Kelkar Y.D."/>
            <person name="Chang C.H."/>
            <person name="Werren J.H."/>
        </authorList>
    </citation>
    <scope>NUCLEOTIDE SEQUENCE [LARGE SCALE GENOMIC DNA]</scope>
    <source>
        <strain evidence="1 2">Alberta</strain>
        <tissue evidence="1">Whole body</tissue>
    </source>
</reference>
<accession>A0A232ERD3</accession>